<dbReference type="GO" id="GO:0008410">
    <property type="term" value="F:CoA-transferase activity"/>
    <property type="evidence" value="ECO:0007669"/>
    <property type="project" value="TreeGrafter"/>
</dbReference>
<dbReference type="Gene3D" id="3.30.1540.10">
    <property type="entry name" value="formyl-coa transferase, domain 3"/>
    <property type="match status" value="1"/>
</dbReference>
<dbReference type="AlphaFoldDB" id="A0A3P4ASW2"/>
<name>A0A3P4ASW2_THETH</name>
<dbReference type="PANTHER" id="PTHR48207">
    <property type="entry name" value="SUCCINATE--HYDROXYMETHYLGLUTARATE COA-TRANSFERASE"/>
    <property type="match status" value="1"/>
</dbReference>
<keyword evidence="1 2" id="KW-0808">Transferase</keyword>
<dbReference type="Pfam" id="PF02515">
    <property type="entry name" value="CoA_transf_3"/>
    <property type="match status" value="1"/>
</dbReference>
<evidence type="ECO:0000313" key="2">
    <source>
        <dbReference type="EMBL" id="VCU54201.1"/>
    </source>
</evidence>
<accession>A0A3P4ASW2</accession>
<dbReference type="SUPFAM" id="SSF89796">
    <property type="entry name" value="CoA-transferase family III (CaiB/BaiF)"/>
    <property type="match status" value="1"/>
</dbReference>
<evidence type="ECO:0000256" key="1">
    <source>
        <dbReference type="ARBA" id="ARBA00022679"/>
    </source>
</evidence>
<dbReference type="PANTHER" id="PTHR48207:SF3">
    <property type="entry name" value="SUCCINATE--HYDROXYMETHYLGLUTARATE COA-TRANSFERASE"/>
    <property type="match status" value="1"/>
</dbReference>
<protein>
    <submittedName>
        <fullName evidence="2">Acetyl-CoA:oxalate CoA-transferase</fullName>
    </submittedName>
</protein>
<dbReference type="InterPro" id="IPR003673">
    <property type="entry name" value="CoA-Trfase_fam_III"/>
</dbReference>
<dbReference type="Proteomes" id="UP000279841">
    <property type="component" value="Chromosome"/>
</dbReference>
<evidence type="ECO:0000313" key="3">
    <source>
        <dbReference type="Proteomes" id="UP000279841"/>
    </source>
</evidence>
<reference evidence="2 3" key="1">
    <citation type="submission" date="2018-10" db="EMBL/GenBank/DDBJ databases">
        <authorList>
            <person name="Peiro R."/>
            <person name="Begona"/>
            <person name="Cbmso G."/>
            <person name="Lopez M."/>
            <person name="Gonzalez S."/>
            <person name="Sacristan E."/>
            <person name="Castillo E."/>
        </authorList>
    </citation>
    <scope>NUCLEOTIDE SEQUENCE [LARGE SCALE GENOMIC DNA]</scope>
    <source>
        <strain evidence="2">TTHNAR1</strain>
    </source>
</reference>
<dbReference type="InterPro" id="IPR044855">
    <property type="entry name" value="CoA-Trfase_III_dom3_sf"/>
</dbReference>
<dbReference type="EMBL" id="LR027517">
    <property type="protein sequence ID" value="VCU54201.1"/>
    <property type="molecule type" value="Genomic_DNA"/>
</dbReference>
<sequence length="407" mass="44017">MKPLSGLKVLDLSRVLAGPLCTMILADLGAEVAKVEPPWGDETRGWGPPFVEGESAYFLAVNRGKRSVALDLKRPEGQEAVRRLAQKADVLVENFKTGDLRRFGLDYESLKPLNPRLIYLSITGFGHTGPRAQEPGYDAALQGYTGIMSVTGEPEAPPMKVGVAWIDVMTGMMGAVAVLSALYEREKSGRGQHIDLSLFDVGLFALANLGESYLLTGKPPKRLGNAHAQIVPYGAFPAEDGWLVLAVGNDEQFVRLCQAVGLPWLAERFPTNAERVAHREAVVEALSQTLQARPRAYWLEKLKEVGVPAAPVNDLKEAFQDPQAKARGAVWTLPHPLLGTLPTLANPLRFLSRTPAGPGLPPPLLGEHTREVLLEAGYTSEAVADLIQRGIAKEAPPASQRRPDQGA</sequence>
<dbReference type="InterPro" id="IPR023606">
    <property type="entry name" value="CoA-Trfase_III_dom_1_sf"/>
</dbReference>
<organism evidence="2 3">
    <name type="scientific">Thermus thermophilus</name>
    <dbReference type="NCBI Taxonomy" id="274"/>
    <lineage>
        <taxon>Bacteria</taxon>
        <taxon>Thermotogati</taxon>
        <taxon>Deinococcota</taxon>
        <taxon>Deinococci</taxon>
        <taxon>Thermales</taxon>
        <taxon>Thermaceae</taxon>
        <taxon>Thermus</taxon>
    </lineage>
</organism>
<dbReference type="Gene3D" id="3.40.50.10540">
    <property type="entry name" value="Crotonobetainyl-coa:carnitine coa-transferase, domain 1"/>
    <property type="match status" value="1"/>
</dbReference>
<proteinExistence type="predicted"/>
<gene>
    <name evidence="2" type="primary">yfdE_2</name>
    <name evidence="2" type="ORF">TTHN1_02010</name>
</gene>
<dbReference type="InterPro" id="IPR050483">
    <property type="entry name" value="CoA-transferase_III_domain"/>
</dbReference>